<evidence type="ECO:0000259" key="14">
    <source>
        <dbReference type="Pfam" id="PF03447"/>
    </source>
</evidence>
<comment type="catalytic activity">
    <reaction evidence="10">
        <text>L-homoserine + NADP(+) = L-aspartate 4-semialdehyde + NADPH + H(+)</text>
        <dbReference type="Rhea" id="RHEA:15761"/>
        <dbReference type="ChEBI" id="CHEBI:15378"/>
        <dbReference type="ChEBI" id="CHEBI:57476"/>
        <dbReference type="ChEBI" id="CHEBI:57783"/>
        <dbReference type="ChEBI" id="CHEBI:58349"/>
        <dbReference type="ChEBI" id="CHEBI:537519"/>
        <dbReference type="EC" id="1.1.1.3"/>
    </reaction>
</comment>
<dbReference type="Proteomes" id="UP000324907">
    <property type="component" value="Unassembled WGS sequence"/>
</dbReference>
<evidence type="ECO:0000256" key="11">
    <source>
        <dbReference type="RuleBase" id="RU004171"/>
    </source>
</evidence>
<dbReference type="Gene3D" id="3.30.360.10">
    <property type="entry name" value="Dihydrodipicolinate Reductase, domain 2"/>
    <property type="match status" value="1"/>
</dbReference>
<comment type="similarity">
    <text evidence="3 11">Belongs to the homoserine dehydrogenase family.</text>
</comment>
<dbReference type="PANTHER" id="PTHR43331">
    <property type="entry name" value="HOMOSERINE DEHYDROGENASE"/>
    <property type="match status" value="1"/>
</dbReference>
<dbReference type="EMBL" id="VLTL01000055">
    <property type="protein sequence ID" value="KAA0164579.1"/>
    <property type="molecule type" value="Genomic_DNA"/>
</dbReference>
<sequence>MLSSIRSVPRQGHVEWADDDKRVKHQATVAAAEVAAATRKRVSRQEQSKAFFLFKAKRRVSGRAVEQSAHAEETAAVTRQRAEARFAYAEYSRETAREAARKAAEAKGRAERRARHRGTAHARRTRHATSRGVVIVLRRMRERFLKRGLDFVVKTIVCKNLTKERDFELDEGTTKTDDIRAIVDDDEITMVIEVMGGTDDAREVTLAALRAGKHVVSANKALLAQHLAEIEEALVENPGCRMGFEAAVAGGIPVIRSLQASFRADSVTRVAGILNGTTNFMLSAMHRDGTSYAAILREAQARGFAEADPSADVDGLDALAKLCILARLCFGVTIAPDAVPTQGIRAVTSEDFEYANMLNATIKLVGVAERRTGADGTEAVSAFLSPALALKDSTVGAVGGVDNIVVVDSENLGEVAFRGPGAGRFATANSVVSDMLAIAAEARAGPTPGAPSGPDAVFPIAASPGTVLDFDTVARFYIRLVIKDTQGVLRVVGELAERHCFSLYSVLQTPIKTRDRVAFVVTTDETRSAQVQAFAKDIRSLEWCLDDPLCMPFL</sequence>
<evidence type="ECO:0000256" key="9">
    <source>
        <dbReference type="ARBA" id="ARBA00023167"/>
    </source>
</evidence>
<dbReference type="Pfam" id="PF03447">
    <property type="entry name" value="NAD_binding_3"/>
    <property type="match status" value="1"/>
</dbReference>
<evidence type="ECO:0000256" key="2">
    <source>
        <dbReference type="ARBA" id="ARBA00005062"/>
    </source>
</evidence>
<dbReference type="PROSITE" id="PS01042">
    <property type="entry name" value="HOMOSER_DHGENASE"/>
    <property type="match status" value="1"/>
</dbReference>
<keyword evidence="6 10" id="KW-0028">Amino-acid biosynthesis</keyword>
<evidence type="ECO:0000256" key="6">
    <source>
        <dbReference type="ARBA" id="ARBA00022605"/>
    </source>
</evidence>
<dbReference type="GO" id="GO:0050661">
    <property type="term" value="F:NADP binding"/>
    <property type="evidence" value="ECO:0007669"/>
    <property type="project" value="InterPro"/>
</dbReference>
<name>A0A5A8DHM6_CAFRO</name>
<dbReference type="NCBIfam" id="NF004976">
    <property type="entry name" value="PRK06349.1"/>
    <property type="match status" value="1"/>
</dbReference>
<dbReference type="AlphaFoldDB" id="A0A5A8DHM6"/>
<accession>A0A5A8DHM6</accession>
<dbReference type="SUPFAM" id="SSF51735">
    <property type="entry name" value="NAD(P)-binding Rossmann-fold domains"/>
    <property type="match status" value="1"/>
</dbReference>
<keyword evidence="8 10" id="KW-0560">Oxidoreductase</keyword>
<dbReference type="UniPathway" id="UPA00051">
    <property type="reaction ID" value="UER00465"/>
</dbReference>
<evidence type="ECO:0000313" key="16">
    <source>
        <dbReference type="Proteomes" id="UP000324907"/>
    </source>
</evidence>
<evidence type="ECO:0000256" key="1">
    <source>
        <dbReference type="ARBA" id="ARBA00005056"/>
    </source>
</evidence>
<comment type="pathway">
    <text evidence="2 10">Amino-acid biosynthesis; L-methionine biosynthesis via de novo pathway; L-homoserine from L-aspartate: step 3/3.</text>
</comment>
<dbReference type="GO" id="GO:0009088">
    <property type="term" value="P:threonine biosynthetic process"/>
    <property type="evidence" value="ECO:0007669"/>
    <property type="project" value="UniProtKB-UniPathway"/>
</dbReference>
<evidence type="ECO:0000313" key="15">
    <source>
        <dbReference type="EMBL" id="KAA0164579.1"/>
    </source>
</evidence>
<dbReference type="GO" id="GO:0009086">
    <property type="term" value="P:methionine biosynthetic process"/>
    <property type="evidence" value="ECO:0007669"/>
    <property type="project" value="UniProtKB-KW"/>
</dbReference>
<evidence type="ECO:0000256" key="5">
    <source>
        <dbReference type="ARBA" id="ARBA00013376"/>
    </source>
</evidence>
<reference evidence="15 16" key="1">
    <citation type="submission" date="2019-07" db="EMBL/GenBank/DDBJ databases">
        <title>Genomes of Cafeteria roenbergensis.</title>
        <authorList>
            <person name="Fischer M.G."/>
            <person name="Hackl T."/>
            <person name="Roman M."/>
        </authorList>
    </citation>
    <scope>NUCLEOTIDE SEQUENCE [LARGE SCALE GENOMIC DNA]</scope>
    <source>
        <strain evidence="15 16">RCC970-E3</strain>
    </source>
</reference>
<feature type="compositionally biased region" description="Basic residues" evidence="12">
    <location>
        <begin position="112"/>
        <end position="127"/>
    </location>
</feature>
<keyword evidence="7 10" id="KW-0791">Threonine biosynthesis</keyword>
<feature type="region of interest" description="Disordered" evidence="12">
    <location>
        <begin position="99"/>
        <end position="127"/>
    </location>
</feature>
<dbReference type="InterPro" id="IPR005106">
    <property type="entry name" value="Asp/hSer_DH_NAD-bd"/>
</dbReference>
<evidence type="ECO:0000256" key="3">
    <source>
        <dbReference type="ARBA" id="ARBA00006753"/>
    </source>
</evidence>
<evidence type="ECO:0000256" key="12">
    <source>
        <dbReference type="SAM" id="MobiDB-lite"/>
    </source>
</evidence>
<dbReference type="GO" id="GO:0004412">
    <property type="term" value="F:homoserine dehydrogenase activity"/>
    <property type="evidence" value="ECO:0007669"/>
    <property type="project" value="UniProtKB-EC"/>
</dbReference>
<proteinExistence type="inferred from homology"/>
<feature type="domain" description="Homoserine dehydrogenase catalytic" evidence="13">
    <location>
        <begin position="253"/>
        <end position="436"/>
    </location>
</feature>
<dbReference type="EC" id="1.1.1.3" evidence="4 10"/>
<dbReference type="Pfam" id="PF00742">
    <property type="entry name" value="Homoserine_dh"/>
    <property type="match status" value="1"/>
</dbReference>
<evidence type="ECO:0000256" key="8">
    <source>
        <dbReference type="ARBA" id="ARBA00023002"/>
    </source>
</evidence>
<keyword evidence="9 10" id="KW-0486">Methionine biosynthesis</keyword>
<dbReference type="Gene3D" id="3.30.70.260">
    <property type="match status" value="1"/>
</dbReference>
<evidence type="ECO:0000256" key="7">
    <source>
        <dbReference type="ARBA" id="ARBA00022697"/>
    </source>
</evidence>
<dbReference type="SUPFAM" id="SSF55347">
    <property type="entry name" value="Glyceraldehyde-3-phosphate dehydrogenase-like, C-terminal domain"/>
    <property type="match status" value="1"/>
</dbReference>
<evidence type="ECO:0000256" key="4">
    <source>
        <dbReference type="ARBA" id="ARBA00013213"/>
    </source>
</evidence>
<evidence type="ECO:0000259" key="13">
    <source>
        <dbReference type="Pfam" id="PF00742"/>
    </source>
</evidence>
<dbReference type="UniPathway" id="UPA00050">
    <property type="reaction ID" value="UER00063"/>
</dbReference>
<organism evidence="15 16">
    <name type="scientific">Cafeteria roenbergensis</name>
    <name type="common">Marine flagellate</name>
    <dbReference type="NCBI Taxonomy" id="33653"/>
    <lineage>
        <taxon>Eukaryota</taxon>
        <taxon>Sar</taxon>
        <taxon>Stramenopiles</taxon>
        <taxon>Bigyra</taxon>
        <taxon>Opalozoa</taxon>
        <taxon>Bicosoecida</taxon>
        <taxon>Cafeteriaceae</taxon>
        <taxon>Cafeteria</taxon>
    </lineage>
</organism>
<feature type="compositionally biased region" description="Basic and acidic residues" evidence="12">
    <location>
        <begin position="99"/>
        <end position="111"/>
    </location>
</feature>
<comment type="caution">
    <text evidence="15">The sequence shown here is derived from an EMBL/GenBank/DDBJ whole genome shotgun (WGS) entry which is preliminary data.</text>
</comment>
<dbReference type="InterPro" id="IPR001342">
    <property type="entry name" value="HDH_cat"/>
</dbReference>
<dbReference type="InterPro" id="IPR036291">
    <property type="entry name" value="NAD(P)-bd_dom_sf"/>
</dbReference>
<dbReference type="InterPro" id="IPR019811">
    <property type="entry name" value="HDH_CS"/>
</dbReference>
<comment type="pathway">
    <text evidence="1 10">Amino-acid biosynthesis; L-threonine biosynthesis; L-threonine from L-aspartate: step 3/5.</text>
</comment>
<dbReference type="Gene3D" id="3.40.50.720">
    <property type="entry name" value="NAD(P)-binding Rossmann-like Domain"/>
    <property type="match status" value="1"/>
</dbReference>
<gene>
    <name evidence="15" type="ORF">FNF28_03821</name>
</gene>
<protein>
    <recommendedName>
        <fullName evidence="5 10">Homoserine dehydrogenase</fullName>
        <ecNumber evidence="4 10">1.1.1.3</ecNumber>
    </recommendedName>
</protein>
<evidence type="ECO:0000256" key="10">
    <source>
        <dbReference type="RuleBase" id="RU000579"/>
    </source>
</evidence>
<keyword evidence="10" id="KW-0521">NADP</keyword>
<dbReference type="PANTHER" id="PTHR43331:SF1">
    <property type="entry name" value="HOMOSERINE DEHYDROGENASE"/>
    <property type="match status" value="1"/>
</dbReference>
<dbReference type="FunFam" id="3.30.360.10:FF:000005">
    <property type="entry name" value="Homoserine dehydrogenase"/>
    <property type="match status" value="1"/>
</dbReference>
<feature type="domain" description="Aspartate/homoserine dehydrogenase NAD-binding" evidence="14">
    <location>
        <begin position="134"/>
        <end position="234"/>
    </location>
</feature>